<comment type="similarity">
    <text evidence="1">Belongs to the ROK (NagC/XylR) family.</text>
</comment>
<evidence type="ECO:0000313" key="4">
    <source>
        <dbReference type="Proteomes" id="UP000292685"/>
    </source>
</evidence>
<accession>A0A4Q8AFH7</accession>
<gene>
    <name evidence="3" type="ORF">EV380_2677</name>
</gene>
<dbReference type="RefSeq" id="WP_130451547.1">
    <property type="nucleotide sequence ID" value="NZ_SHLA01000001.1"/>
</dbReference>
<evidence type="ECO:0000256" key="2">
    <source>
        <dbReference type="SAM" id="MobiDB-lite"/>
    </source>
</evidence>
<dbReference type="InterPro" id="IPR036388">
    <property type="entry name" value="WH-like_DNA-bd_sf"/>
</dbReference>
<keyword evidence="4" id="KW-1185">Reference proteome</keyword>
<dbReference type="PANTHER" id="PTHR18964">
    <property type="entry name" value="ROK (REPRESSOR, ORF, KINASE) FAMILY"/>
    <property type="match status" value="1"/>
</dbReference>
<reference evidence="3 4" key="1">
    <citation type="submission" date="2019-02" db="EMBL/GenBank/DDBJ databases">
        <title>Sequencing the genomes of 1000 actinobacteria strains.</title>
        <authorList>
            <person name="Klenk H.-P."/>
        </authorList>
    </citation>
    <scope>NUCLEOTIDE SEQUENCE [LARGE SCALE GENOMIC DNA]</scope>
    <source>
        <strain evidence="3 4">DSM 17364</strain>
    </source>
</reference>
<dbReference type="InterPro" id="IPR043129">
    <property type="entry name" value="ATPase_NBD"/>
</dbReference>
<evidence type="ECO:0000256" key="1">
    <source>
        <dbReference type="ARBA" id="ARBA00006479"/>
    </source>
</evidence>
<dbReference type="SUPFAM" id="SSF46785">
    <property type="entry name" value="Winged helix' DNA-binding domain"/>
    <property type="match status" value="1"/>
</dbReference>
<proteinExistence type="inferred from homology"/>
<comment type="caution">
    <text evidence="3">The sequence shown here is derived from an EMBL/GenBank/DDBJ whole genome shotgun (WGS) entry which is preliminary data.</text>
</comment>
<evidence type="ECO:0000313" key="3">
    <source>
        <dbReference type="EMBL" id="RZU63070.1"/>
    </source>
</evidence>
<dbReference type="Pfam" id="PF00480">
    <property type="entry name" value="ROK"/>
    <property type="match status" value="2"/>
</dbReference>
<dbReference type="CDD" id="cd23763">
    <property type="entry name" value="ASKHA_ATPase_ROK"/>
    <property type="match status" value="1"/>
</dbReference>
<dbReference type="InterPro" id="IPR036390">
    <property type="entry name" value="WH_DNA-bd_sf"/>
</dbReference>
<dbReference type="GO" id="GO:0016301">
    <property type="term" value="F:kinase activity"/>
    <property type="evidence" value="ECO:0007669"/>
    <property type="project" value="UniProtKB-KW"/>
</dbReference>
<keyword evidence="3" id="KW-0418">Kinase</keyword>
<organism evidence="3 4">
    <name type="scientific">Zhihengliuella halotolerans</name>
    <dbReference type="NCBI Taxonomy" id="370736"/>
    <lineage>
        <taxon>Bacteria</taxon>
        <taxon>Bacillati</taxon>
        <taxon>Actinomycetota</taxon>
        <taxon>Actinomycetes</taxon>
        <taxon>Micrococcales</taxon>
        <taxon>Micrococcaceae</taxon>
        <taxon>Zhihengliuella</taxon>
    </lineage>
</organism>
<dbReference type="Gene3D" id="3.30.420.40">
    <property type="match status" value="3"/>
</dbReference>
<keyword evidence="3" id="KW-0808">Transferase</keyword>
<protein>
    <submittedName>
        <fullName evidence="3">Putative NBD/HSP70 family sugar kinase</fullName>
    </submittedName>
</protein>
<dbReference type="OrthoDB" id="37575at2"/>
<dbReference type="SUPFAM" id="SSF53067">
    <property type="entry name" value="Actin-like ATPase domain"/>
    <property type="match status" value="1"/>
</dbReference>
<dbReference type="EMBL" id="SHLA01000001">
    <property type="protein sequence ID" value="RZU63070.1"/>
    <property type="molecule type" value="Genomic_DNA"/>
</dbReference>
<dbReference type="InterPro" id="IPR000600">
    <property type="entry name" value="ROK"/>
</dbReference>
<feature type="region of interest" description="Disordered" evidence="2">
    <location>
        <begin position="55"/>
        <end position="76"/>
    </location>
</feature>
<dbReference type="Gene3D" id="1.10.10.10">
    <property type="entry name" value="Winged helix-like DNA-binding domain superfamily/Winged helix DNA-binding domain"/>
    <property type="match status" value="1"/>
</dbReference>
<dbReference type="Proteomes" id="UP000292685">
    <property type="component" value="Unassembled WGS sequence"/>
</dbReference>
<sequence length="368" mass="37860">MTALQGHDLSSLRRQNGRAVLAALWSQDDAQTVRQLASVTKLSRPTIEAALSDLSTQGLVSTESPKSRGSGRPSRAYSLKASGGVVIGIDAGPHGISGTIGDLRGDPLASHSSPAADLSGCEDALSAIHHEIDYLLASTPHARHEVRALTIALPGIVDPTGNLAVSTVVPDWVTGGLLERISAAYPGAHVSIDNDAKLAALAELDQGSIALGETAIVLQAGHRISAAIVVEGRVARGAHGAAGEIGALSSLGWSTAYERLKSDGDPATSLLFAASEGNPRALDIVDQFADNIAEGLSALSLSIDPHRTIIGGGISNVGEPLAEALRTRIAARAIFPPELVLSSLGAHAPQRGALTRAAEHVRESLLSR</sequence>
<name>A0A4Q8AFH7_9MICC</name>
<dbReference type="PANTHER" id="PTHR18964:SF149">
    <property type="entry name" value="BIFUNCTIONAL UDP-N-ACETYLGLUCOSAMINE 2-EPIMERASE_N-ACETYLMANNOSAMINE KINASE"/>
    <property type="match status" value="1"/>
</dbReference>
<dbReference type="AlphaFoldDB" id="A0A4Q8AFH7"/>